<reference evidence="4 5" key="1">
    <citation type="journal article" date="2018" name="IMA Fungus">
        <title>IMA Genome-F 9: Draft genome sequence of Annulohypoxylon stygium, Aspergillus mulundensis, Berkeleyomyces basicola (syn. Thielaviopsis basicola), Ceratocystis smalleyi, two Cercospora beticola strains, Coleophoma cylindrospora, Fusarium fracticaudum, Phialophora cf. hyalina, and Morchella septimelata.</title>
        <authorList>
            <person name="Wingfield B.D."/>
            <person name="Bills G.F."/>
            <person name="Dong Y."/>
            <person name="Huang W."/>
            <person name="Nel W.J."/>
            <person name="Swalarsk-Parry B.S."/>
            <person name="Vaghefi N."/>
            <person name="Wilken P.M."/>
            <person name="An Z."/>
            <person name="de Beer Z.W."/>
            <person name="De Vos L."/>
            <person name="Chen L."/>
            <person name="Duong T.A."/>
            <person name="Gao Y."/>
            <person name="Hammerbacher A."/>
            <person name="Kikkert J.R."/>
            <person name="Li Y."/>
            <person name="Li H."/>
            <person name="Li K."/>
            <person name="Li Q."/>
            <person name="Liu X."/>
            <person name="Ma X."/>
            <person name="Naidoo K."/>
            <person name="Pethybridge S.J."/>
            <person name="Sun J."/>
            <person name="Steenkamp E.T."/>
            <person name="van der Nest M.A."/>
            <person name="van Wyk S."/>
            <person name="Wingfield M.J."/>
            <person name="Xiong C."/>
            <person name="Yue Q."/>
            <person name="Zhang X."/>
        </authorList>
    </citation>
    <scope>NUCLEOTIDE SEQUENCE [LARGE SCALE GENOMIC DNA]</scope>
    <source>
        <strain evidence="4 5">BP5796</strain>
    </source>
</reference>
<evidence type="ECO:0000256" key="3">
    <source>
        <dbReference type="ARBA" id="ARBA00023002"/>
    </source>
</evidence>
<dbReference type="OrthoDB" id="191139at2759"/>
<dbReference type="InterPro" id="IPR036291">
    <property type="entry name" value="NAD(P)-bd_dom_sf"/>
</dbReference>
<name>A0A3D8QB65_9HELO</name>
<dbReference type="PRINTS" id="PR00081">
    <property type="entry name" value="GDHRDH"/>
</dbReference>
<evidence type="ECO:0000256" key="1">
    <source>
        <dbReference type="ARBA" id="ARBA00006484"/>
    </source>
</evidence>
<comment type="similarity">
    <text evidence="1">Belongs to the short-chain dehydrogenases/reductases (SDR) family.</text>
</comment>
<evidence type="ECO:0000313" key="5">
    <source>
        <dbReference type="Proteomes" id="UP000256328"/>
    </source>
</evidence>
<organism evidence="4 5">
    <name type="scientific">Coleophoma crateriformis</name>
    <dbReference type="NCBI Taxonomy" id="565419"/>
    <lineage>
        <taxon>Eukaryota</taxon>
        <taxon>Fungi</taxon>
        <taxon>Dikarya</taxon>
        <taxon>Ascomycota</taxon>
        <taxon>Pezizomycotina</taxon>
        <taxon>Leotiomycetes</taxon>
        <taxon>Helotiales</taxon>
        <taxon>Dermateaceae</taxon>
        <taxon>Coleophoma</taxon>
    </lineage>
</organism>
<evidence type="ECO:0000256" key="2">
    <source>
        <dbReference type="ARBA" id="ARBA00022857"/>
    </source>
</evidence>
<comment type="caution">
    <text evidence="4">The sequence shown here is derived from an EMBL/GenBank/DDBJ whole genome shotgun (WGS) entry which is preliminary data.</text>
</comment>
<dbReference type="Gene3D" id="3.40.50.720">
    <property type="entry name" value="NAD(P)-binding Rossmann-like Domain"/>
    <property type="match status" value="1"/>
</dbReference>
<dbReference type="PANTHER" id="PTHR24320:SF236">
    <property type="entry name" value="SHORT-CHAIN DEHYDROGENASE-RELATED"/>
    <property type="match status" value="1"/>
</dbReference>
<dbReference type="SUPFAM" id="SSF51735">
    <property type="entry name" value="NAD(P)-binding Rossmann-fold domains"/>
    <property type="match status" value="1"/>
</dbReference>
<evidence type="ECO:0000313" key="4">
    <source>
        <dbReference type="EMBL" id="RDW59083.1"/>
    </source>
</evidence>
<gene>
    <name evidence="4" type="ORF">BP5796_12007</name>
</gene>
<sequence length="319" mass="34846">MGFFSYSSAPLTEKNLPDQSNKVFIVTGSTAGVGKHLAGILYQHNARVYIAARSASKGASTIDELKRQHPNSSGSLVFLPLDFNDLTGIKASAQEFLKQESRLDVLWNNAGVMVPPQGSKTKQGFELQLGVNNVGPFLFTKILTPLLIETAKTAPSASVRVVWVASSAVELFSPKGGVEMDNLEYNADRSAWMKYGMSKAGNVFHGTEFARRYGDKGVLSVSLDPGYLKTGLYDNVSKWQTLFLNIVLREPIWGAYTELFGGLSEALTMKDNGAFLQPWGKIGTLRKDVEIASKTKEAGGTNTAVQFWDWNEEQVAAYA</sequence>
<keyword evidence="2" id="KW-0521">NADP</keyword>
<dbReference type="PANTHER" id="PTHR24320">
    <property type="entry name" value="RETINOL DEHYDROGENASE"/>
    <property type="match status" value="1"/>
</dbReference>
<accession>A0A3D8QB65</accession>
<dbReference type="GO" id="GO:0016491">
    <property type="term" value="F:oxidoreductase activity"/>
    <property type="evidence" value="ECO:0007669"/>
    <property type="project" value="UniProtKB-KW"/>
</dbReference>
<keyword evidence="5" id="KW-1185">Reference proteome</keyword>
<dbReference type="AlphaFoldDB" id="A0A3D8QB65"/>
<dbReference type="Pfam" id="PF00106">
    <property type="entry name" value="adh_short"/>
    <property type="match status" value="1"/>
</dbReference>
<proteinExistence type="inferred from homology"/>
<dbReference type="EMBL" id="PDLN01000020">
    <property type="protein sequence ID" value="RDW59083.1"/>
    <property type="molecule type" value="Genomic_DNA"/>
</dbReference>
<dbReference type="InterPro" id="IPR002347">
    <property type="entry name" value="SDR_fam"/>
</dbReference>
<protein>
    <submittedName>
        <fullName evidence="4">NAD(P)-binding protein</fullName>
    </submittedName>
</protein>
<keyword evidence="3" id="KW-0560">Oxidoreductase</keyword>
<dbReference type="Proteomes" id="UP000256328">
    <property type="component" value="Unassembled WGS sequence"/>
</dbReference>